<dbReference type="AlphaFoldDB" id="A0A0F9TAQ1"/>
<gene>
    <name evidence="1" type="ORF">LCGC14_0414570</name>
</gene>
<dbReference type="InterPro" id="IPR023214">
    <property type="entry name" value="HAD_sf"/>
</dbReference>
<organism evidence="1">
    <name type="scientific">marine sediment metagenome</name>
    <dbReference type="NCBI Taxonomy" id="412755"/>
    <lineage>
        <taxon>unclassified sequences</taxon>
        <taxon>metagenomes</taxon>
        <taxon>ecological metagenomes</taxon>
    </lineage>
</organism>
<comment type="caution">
    <text evidence="1">The sequence shown here is derived from an EMBL/GenBank/DDBJ whole genome shotgun (WGS) entry which is preliminary data.</text>
</comment>
<accession>A0A0F9TAQ1</accession>
<name>A0A0F9TAQ1_9ZZZZ</name>
<dbReference type="InterPro" id="IPR036412">
    <property type="entry name" value="HAD-like_sf"/>
</dbReference>
<reference evidence="1" key="1">
    <citation type="journal article" date="2015" name="Nature">
        <title>Complex archaea that bridge the gap between prokaryotes and eukaryotes.</title>
        <authorList>
            <person name="Spang A."/>
            <person name="Saw J.H."/>
            <person name="Jorgensen S.L."/>
            <person name="Zaremba-Niedzwiedzka K."/>
            <person name="Martijn J."/>
            <person name="Lind A.E."/>
            <person name="van Eijk R."/>
            <person name="Schleper C."/>
            <person name="Guy L."/>
            <person name="Ettema T.J."/>
        </authorList>
    </citation>
    <scope>NUCLEOTIDE SEQUENCE</scope>
</reference>
<sequence length="145" mass="16601">MIICVDFDGTIVSSDREYTDVETPLEFLHGAKEGLQSLKAADHVIVIYSARANRALRIDPNLDPLVRAGLRRLDHEWWESNKDLNEARYQQMVEFCKTALDGIVDVVDDGQQGKPCAGLFIDDRAMRFRFGDWLRISRMYGEKHG</sequence>
<dbReference type="Gene3D" id="3.40.50.1000">
    <property type="entry name" value="HAD superfamily/HAD-like"/>
    <property type="match status" value="1"/>
</dbReference>
<dbReference type="EMBL" id="LAZR01000370">
    <property type="protein sequence ID" value="KKN72062.1"/>
    <property type="molecule type" value="Genomic_DNA"/>
</dbReference>
<evidence type="ECO:0008006" key="2">
    <source>
        <dbReference type="Google" id="ProtNLM"/>
    </source>
</evidence>
<evidence type="ECO:0000313" key="1">
    <source>
        <dbReference type="EMBL" id="KKN72062.1"/>
    </source>
</evidence>
<dbReference type="SUPFAM" id="SSF56784">
    <property type="entry name" value="HAD-like"/>
    <property type="match status" value="1"/>
</dbReference>
<dbReference type="PROSITE" id="PS01228">
    <property type="entry name" value="COF_1"/>
    <property type="match status" value="1"/>
</dbReference>
<proteinExistence type="predicted"/>
<protein>
    <recommendedName>
        <fullName evidence="2">FCP1 homology domain-containing protein</fullName>
    </recommendedName>
</protein>